<evidence type="ECO:0000259" key="1">
    <source>
        <dbReference type="PROSITE" id="PS50263"/>
    </source>
</evidence>
<comment type="caution">
    <text evidence="2">The sequence shown here is derived from an EMBL/GenBank/DDBJ whole genome shotgun (WGS) entry which is preliminary data.</text>
</comment>
<dbReference type="Proteomes" id="UP000216001">
    <property type="component" value="Unassembled WGS sequence"/>
</dbReference>
<evidence type="ECO:0000313" key="2">
    <source>
        <dbReference type="EMBL" id="OZS72470.1"/>
    </source>
</evidence>
<dbReference type="InterPro" id="IPR003010">
    <property type="entry name" value="C-N_Hydrolase"/>
</dbReference>
<name>A0A264VMA8_PRORE</name>
<dbReference type="PROSITE" id="PS50263">
    <property type="entry name" value="CN_HYDROLASE"/>
    <property type="match status" value="1"/>
</dbReference>
<dbReference type="Pfam" id="PF00795">
    <property type="entry name" value="CN_hydrolase"/>
    <property type="match status" value="1"/>
</dbReference>
<reference evidence="2 3" key="1">
    <citation type="submission" date="2017-07" db="EMBL/GenBank/DDBJ databases">
        <title>blaIMP-27 on transferable plasmids in Proteus mirabilis and Providencia rettgeri.</title>
        <authorList>
            <person name="Potter R."/>
        </authorList>
    </citation>
    <scope>NUCLEOTIDE SEQUENCE [LARGE SCALE GENOMIC DNA]</scope>
    <source>
        <strain evidence="2 3">PR1</strain>
    </source>
</reference>
<dbReference type="InterPro" id="IPR036526">
    <property type="entry name" value="C-N_Hydrolase_sf"/>
</dbReference>
<organism evidence="2 3">
    <name type="scientific">Providencia rettgeri</name>
    <dbReference type="NCBI Taxonomy" id="587"/>
    <lineage>
        <taxon>Bacteria</taxon>
        <taxon>Pseudomonadati</taxon>
        <taxon>Pseudomonadota</taxon>
        <taxon>Gammaproteobacteria</taxon>
        <taxon>Enterobacterales</taxon>
        <taxon>Morganellaceae</taxon>
        <taxon>Providencia</taxon>
    </lineage>
</organism>
<feature type="domain" description="CN hydrolase" evidence="1">
    <location>
        <begin position="1"/>
        <end position="242"/>
    </location>
</feature>
<keyword evidence="2" id="KW-0378">Hydrolase</keyword>
<accession>A0A264VMA8</accession>
<gene>
    <name evidence="2" type="ORF">CHI95_21570</name>
</gene>
<dbReference type="AlphaFoldDB" id="A0A264VMA8"/>
<sequence>MKIAIAQLASSSDKALNLKKACEAIQKAAQGGADLVLLPEMFMAFVPADSGISYADVAEHVDGPFVSQLAKAAQQYGIYVTCGIYESAPNEPKRAFNTTIMLNRQGELIYHYQKTHLYDAFSYQESLNIIQSNNELKPVETEFGKIGVLVCYELRFPEVARKLTLAGADLILVPTAWVSGPLKEEHYQTLVKARALENTIPVCACDQTGNIFIGRSLVCDALGVTIASAGYDETLFFAEISTQHTAETREKLPCMQNRRPELY</sequence>
<dbReference type="RefSeq" id="WP_094962909.1">
    <property type="nucleotide sequence ID" value="NZ_NOWC01000036.1"/>
</dbReference>
<evidence type="ECO:0000313" key="3">
    <source>
        <dbReference type="Proteomes" id="UP000216001"/>
    </source>
</evidence>
<dbReference type="CDD" id="cd07581">
    <property type="entry name" value="nitrilase_3"/>
    <property type="match status" value="1"/>
</dbReference>
<dbReference type="GO" id="GO:0016787">
    <property type="term" value="F:hydrolase activity"/>
    <property type="evidence" value="ECO:0007669"/>
    <property type="project" value="UniProtKB-KW"/>
</dbReference>
<protein>
    <submittedName>
        <fullName evidence="2">Amidohydrolase</fullName>
    </submittedName>
</protein>
<dbReference type="SUPFAM" id="SSF56317">
    <property type="entry name" value="Carbon-nitrogen hydrolase"/>
    <property type="match status" value="1"/>
</dbReference>
<dbReference type="PANTHER" id="PTHR23088">
    <property type="entry name" value="NITRILASE-RELATED"/>
    <property type="match status" value="1"/>
</dbReference>
<dbReference type="EMBL" id="NOWC01000036">
    <property type="protein sequence ID" value="OZS72470.1"/>
    <property type="molecule type" value="Genomic_DNA"/>
</dbReference>
<proteinExistence type="predicted"/>
<dbReference type="PANTHER" id="PTHR23088:SF27">
    <property type="entry name" value="DEAMINATED GLUTATHIONE AMIDASE"/>
    <property type="match status" value="1"/>
</dbReference>
<dbReference type="Gene3D" id="3.60.110.10">
    <property type="entry name" value="Carbon-nitrogen hydrolase"/>
    <property type="match status" value="1"/>
</dbReference>